<dbReference type="Gene3D" id="2.40.160.10">
    <property type="entry name" value="Porin"/>
    <property type="match status" value="1"/>
</dbReference>
<keyword evidence="8" id="KW-0626">Porin</keyword>
<reference evidence="11 12" key="1">
    <citation type="submission" date="2016-12" db="EMBL/GenBank/DDBJ databases">
        <title>Complete genome sequence of Thauera chlorobenzoica, a Betaproteobacterium degrading haloaromatics anaerobically to CO2 and halides.</title>
        <authorList>
            <person name="Goris T."/>
            <person name="Mergelsberg M."/>
            <person name="Boll M."/>
        </authorList>
    </citation>
    <scope>NUCLEOTIDE SEQUENCE [LARGE SCALE GENOMIC DNA]</scope>
    <source>
        <strain evidence="11 12">3CB1</strain>
    </source>
</reference>
<keyword evidence="5" id="KW-0812">Transmembrane</keyword>
<proteinExistence type="predicted"/>
<dbReference type="PANTHER" id="PTHR34501:SF9">
    <property type="entry name" value="MAJOR OUTER MEMBRANE PROTEIN P.IA"/>
    <property type="match status" value="1"/>
</dbReference>
<organism evidence="11 12">
    <name type="scientific">Thauera chlorobenzoica</name>
    <dbReference type="NCBI Taxonomy" id="96773"/>
    <lineage>
        <taxon>Bacteria</taxon>
        <taxon>Pseudomonadati</taxon>
        <taxon>Pseudomonadota</taxon>
        <taxon>Betaproteobacteria</taxon>
        <taxon>Rhodocyclales</taxon>
        <taxon>Zoogloeaceae</taxon>
        <taxon>Thauera</taxon>
    </lineage>
</organism>
<dbReference type="PANTHER" id="PTHR34501">
    <property type="entry name" value="PROTEIN YDDL-RELATED"/>
    <property type="match status" value="1"/>
</dbReference>
<comment type="subcellular location">
    <subcellularLocation>
        <location evidence="1">Cell outer membrane</location>
        <topology evidence="1">Multi-pass membrane protein</topology>
    </subcellularLocation>
</comment>
<evidence type="ECO:0000256" key="3">
    <source>
        <dbReference type="ARBA" id="ARBA00022448"/>
    </source>
</evidence>
<name>A0A1H5VVC3_9RHOO</name>
<keyword evidence="10" id="KW-0998">Cell outer membrane</keyword>
<dbReference type="InterPro" id="IPR050298">
    <property type="entry name" value="Gram-neg_bact_OMP"/>
</dbReference>
<evidence type="ECO:0000313" key="11">
    <source>
        <dbReference type="EMBL" id="APR03948.1"/>
    </source>
</evidence>
<dbReference type="EMBL" id="CP018839">
    <property type="protein sequence ID" value="APR03948.1"/>
    <property type="molecule type" value="Genomic_DNA"/>
</dbReference>
<evidence type="ECO:0000256" key="8">
    <source>
        <dbReference type="ARBA" id="ARBA00023114"/>
    </source>
</evidence>
<evidence type="ECO:0000256" key="6">
    <source>
        <dbReference type="ARBA" id="ARBA00022729"/>
    </source>
</evidence>
<dbReference type="Pfam" id="PF13609">
    <property type="entry name" value="Porin_4"/>
    <property type="match status" value="1"/>
</dbReference>
<dbReference type="Proteomes" id="UP000185739">
    <property type="component" value="Chromosome"/>
</dbReference>
<keyword evidence="4" id="KW-1134">Transmembrane beta strand</keyword>
<keyword evidence="6" id="KW-0732">Signal</keyword>
<evidence type="ECO:0000256" key="7">
    <source>
        <dbReference type="ARBA" id="ARBA00023065"/>
    </source>
</evidence>
<evidence type="ECO:0000313" key="12">
    <source>
        <dbReference type="Proteomes" id="UP000185739"/>
    </source>
</evidence>
<comment type="subunit">
    <text evidence="2">Homotrimer.</text>
</comment>
<accession>A0A1H5VVC3</accession>
<sequence>MRIDFPHKHRVTAKPLVLALAAALGIGASLPAQAESEIEALKRELAEQRALIQRLLAQQESQDKAVTRIEQKVASAPAAAPASAMPGLPKGLSIYGILDGGVERITNIQDGAKTGSLTRVPGITGTIASRLGFRFSKAITPDVNAIATLETGFNLDSGTLGQGGRLFGRQLFAGLETPYGTFSIGRQYSMLIYAMDADLLGPNIYAMGSLDAYLPNARYDNSLAWRGKFGKVSLGATYSLARDTSGGAPASGTCAGESAAADSNSCRGWSAMLKYTDERFGISAAIDEQRGGKGATAFFFNGTAPIAFANSSDSDRRIHLGAHMKIGSGGKVGIGWLGRDLDTAGTDVSSDTYFVEGAWNFGAKWMLDGGYHRITNDDQDRDAELYVLRGFYFVDKDFSPYAQIARINNSSKAQYAASVGAGIAPPAGGSQTAAMVGIRYRF</sequence>
<dbReference type="GO" id="GO:0046930">
    <property type="term" value="C:pore complex"/>
    <property type="evidence" value="ECO:0007669"/>
    <property type="project" value="UniProtKB-KW"/>
</dbReference>
<evidence type="ECO:0000256" key="2">
    <source>
        <dbReference type="ARBA" id="ARBA00011233"/>
    </source>
</evidence>
<keyword evidence="7" id="KW-0406">Ion transport</keyword>
<keyword evidence="9" id="KW-0472">Membrane</keyword>
<protein>
    <submittedName>
        <fullName evidence="11">Outer membrane porin</fullName>
    </submittedName>
</protein>
<dbReference type="InterPro" id="IPR023614">
    <property type="entry name" value="Porin_dom_sf"/>
</dbReference>
<dbReference type="CDD" id="cd00342">
    <property type="entry name" value="gram_neg_porins"/>
    <property type="match status" value="1"/>
</dbReference>
<dbReference type="KEGG" id="tcl:Tchl_1089"/>
<evidence type="ECO:0000256" key="9">
    <source>
        <dbReference type="ARBA" id="ARBA00023136"/>
    </source>
</evidence>
<dbReference type="RefSeq" id="WP_160113133.1">
    <property type="nucleotide sequence ID" value="NZ_CP018839.1"/>
</dbReference>
<dbReference type="InterPro" id="IPR033900">
    <property type="entry name" value="Gram_neg_porin_domain"/>
</dbReference>
<gene>
    <name evidence="11" type="ORF">Tchl_1089</name>
</gene>
<dbReference type="SUPFAM" id="SSF56935">
    <property type="entry name" value="Porins"/>
    <property type="match status" value="1"/>
</dbReference>
<dbReference type="GO" id="GO:0015288">
    <property type="term" value="F:porin activity"/>
    <property type="evidence" value="ECO:0007669"/>
    <property type="project" value="UniProtKB-KW"/>
</dbReference>
<dbReference type="GO" id="GO:0006811">
    <property type="term" value="P:monoatomic ion transport"/>
    <property type="evidence" value="ECO:0007669"/>
    <property type="project" value="UniProtKB-KW"/>
</dbReference>
<keyword evidence="12" id="KW-1185">Reference proteome</keyword>
<dbReference type="STRING" id="96773.Tchl_1089"/>
<evidence type="ECO:0000256" key="1">
    <source>
        <dbReference type="ARBA" id="ARBA00004571"/>
    </source>
</evidence>
<dbReference type="AlphaFoldDB" id="A0A1H5VVC3"/>
<dbReference type="GO" id="GO:0009279">
    <property type="term" value="C:cell outer membrane"/>
    <property type="evidence" value="ECO:0007669"/>
    <property type="project" value="UniProtKB-SubCell"/>
</dbReference>
<keyword evidence="3" id="KW-0813">Transport</keyword>
<evidence type="ECO:0000256" key="5">
    <source>
        <dbReference type="ARBA" id="ARBA00022692"/>
    </source>
</evidence>
<evidence type="ECO:0000256" key="10">
    <source>
        <dbReference type="ARBA" id="ARBA00023237"/>
    </source>
</evidence>
<evidence type="ECO:0000256" key="4">
    <source>
        <dbReference type="ARBA" id="ARBA00022452"/>
    </source>
</evidence>